<dbReference type="Gene3D" id="3.40.50.2000">
    <property type="entry name" value="Glycogen Phosphorylase B"/>
    <property type="match status" value="2"/>
</dbReference>
<reference evidence="5" key="1">
    <citation type="submission" date="2020-02" db="EMBL/GenBank/DDBJ databases">
        <authorList>
            <person name="Meier V. D."/>
        </authorList>
    </citation>
    <scope>NUCLEOTIDE SEQUENCE</scope>
    <source>
        <strain evidence="5">AVDCRST_MAG85</strain>
    </source>
</reference>
<dbReference type="SUPFAM" id="SSF53756">
    <property type="entry name" value="UDP-Glycosyltransferase/glycogen phosphorylase"/>
    <property type="match status" value="1"/>
</dbReference>
<evidence type="ECO:0000256" key="2">
    <source>
        <dbReference type="ARBA" id="ARBA00022679"/>
    </source>
</evidence>
<dbReference type="AlphaFoldDB" id="A0A6J4SBN2"/>
<feature type="domain" description="Glycosyl transferase family 1" evidence="3">
    <location>
        <begin position="201"/>
        <end position="359"/>
    </location>
</feature>
<dbReference type="InterPro" id="IPR001296">
    <property type="entry name" value="Glyco_trans_1"/>
</dbReference>
<dbReference type="PANTHER" id="PTHR12526">
    <property type="entry name" value="GLYCOSYLTRANSFERASE"/>
    <property type="match status" value="1"/>
</dbReference>
<keyword evidence="2" id="KW-0808">Transferase</keyword>
<gene>
    <name evidence="5" type="ORF">AVDCRST_MAG85-1243</name>
</gene>
<dbReference type="PANTHER" id="PTHR12526:SF510">
    <property type="entry name" value="D-INOSITOL 3-PHOSPHATE GLYCOSYLTRANSFERASE"/>
    <property type="match status" value="1"/>
</dbReference>
<dbReference type="InterPro" id="IPR028098">
    <property type="entry name" value="Glyco_trans_4-like_N"/>
</dbReference>
<keyword evidence="1" id="KW-0328">Glycosyltransferase</keyword>
<organism evidence="5">
    <name type="scientific">uncultured Solirubrobacteraceae bacterium</name>
    <dbReference type="NCBI Taxonomy" id="1162706"/>
    <lineage>
        <taxon>Bacteria</taxon>
        <taxon>Bacillati</taxon>
        <taxon>Actinomycetota</taxon>
        <taxon>Thermoleophilia</taxon>
        <taxon>Solirubrobacterales</taxon>
        <taxon>Solirubrobacteraceae</taxon>
        <taxon>environmental samples</taxon>
    </lineage>
</organism>
<name>A0A6J4SBN2_9ACTN</name>
<proteinExistence type="predicted"/>
<evidence type="ECO:0000313" key="5">
    <source>
        <dbReference type="EMBL" id="CAA9491324.1"/>
    </source>
</evidence>
<dbReference type="Pfam" id="PF13439">
    <property type="entry name" value="Glyco_transf_4"/>
    <property type="match status" value="1"/>
</dbReference>
<sequence>MAQKSSDETSAGSQRARRVRVLQILTCDGIGGTELMVVKLASALARDRFDVHVALLAPGGPITQRLRAAGVAVWPLGGRGWAITAWRLGQVLRRGRYDVVHAYGFKGPFLARFLVRALTRARFVSGVQGLHPAEVEDMRSFKSRLVLTLERLTSRLVDVYDANSEGAAHLLDAHGIAPGRIRYIPNGIATAEWGVPDHVPADVPLVACVARFISRKRQHDLVLAASKLLAEGVALRLVFAGEGPTLGQVRAAADDLGIAEHVRFAGPLDSAGVRALLAETDVYCQPSLWEGMPATVLEAMACGRAVVATRVNGIEDLVRDGETGWLVPPCEPAALAQGLREALADPDRRRALGAAGRQRVEREFREDRMLAIKGELYSELALGTRER</sequence>
<accession>A0A6J4SBN2</accession>
<evidence type="ECO:0000259" key="3">
    <source>
        <dbReference type="Pfam" id="PF00534"/>
    </source>
</evidence>
<evidence type="ECO:0008006" key="6">
    <source>
        <dbReference type="Google" id="ProtNLM"/>
    </source>
</evidence>
<dbReference type="EMBL" id="CADCVT010000137">
    <property type="protein sequence ID" value="CAA9491324.1"/>
    <property type="molecule type" value="Genomic_DNA"/>
</dbReference>
<evidence type="ECO:0000256" key="1">
    <source>
        <dbReference type="ARBA" id="ARBA00022676"/>
    </source>
</evidence>
<protein>
    <recommendedName>
        <fullName evidence="6">Glycosyltransferase</fullName>
    </recommendedName>
</protein>
<dbReference type="GO" id="GO:0016757">
    <property type="term" value="F:glycosyltransferase activity"/>
    <property type="evidence" value="ECO:0007669"/>
    <property type="project" value="UniProtKB-KW"/>
</dbReference>
<dbReference type="Pfam" id="PF00534">
    <property type="entry name" value="Glycos_transf_1"/>
    <property type="match status" value="1"/>
</dbReference>
<evidence type="ECO:0000259" key="4">
    <source>
        <dbReference type="Pfam" id="PF13439"/>
    </source>
</evidence>
<feature type="domain" description="Glycosyltransferase subfamily 4-like N-terminal" evidence="4">
    <location>
        <begin position="30"/>
        <end position="191"/>
    </location>
</feature>